<feature type="region of interest" description="Disordered" evidence="1">
    <location>
        <begin position="108"/>
        <end position="141"/>
    </location>
</feature>
<evidence type="ECO:0000259" key="2">
    <source>
        <dbReference type="SMART" id="SM01083"/>
    </source>
</evidence>
<organism evidence="3 4">
    <name type="scientific">Chiloscyllium punctatum</name>
    <name type="common">Brownbanded bambooshark</name>
    <name type="synonym">Hemiscyllium punctatum</name>
    <dbReference type="NCBI Taxonomy" id="137246"/>
    <lineage>
        <taxon>Eukaryota</taxon>
        <taxon>Metazoa</taxon>
        <taxon>Chordata</taxon>
        <taxon>Craniata</taxon>
        <taxon>Vertebrata</taxon>
        <taxon>Chondrichthyes</taxon>
        <taxon>Elasmobranchii</taxon>
        <taxon>Galeomorphii</taxon>
        <taxon>Galeoidea</taxon>
        <taxon>Orectolobiformes</taxon>
        <taxon>Hemiscylliidae</taxon>
        <taxon>Chiloscyllium</taxon>
    </lineage>
</organism>
<dbReference type="PANTHER" id="PTHR22093:SF0">
    <property type="entry name" value="LEUKOCYTE RECEPTOR CLUSTER MEMBER 1"/>
    <property type="match status" value="1"/>
</dbReference>
<gene>
    <name evidence="3" type="ORF">chiPu_0026977</name>
</gene>
<dbReference type="AlphaFoldDB" id="A0A401TKD9"/>
<dbReference type="EMBL" id="BEZZ01091795">
    <property type="protein sequence ID" value="GCC43098.1"/>
    <property type="molecule type" value="Genomic_DNA"/>
</dbReference>
<protein>
    <recommendedName>
        <fullName evidence="2">CBF1-interacting co-repressor CIR N-terminal domain-containing protein</fullName>
    </recommendedName>
</protein>
<feature type="region of interest" description="Disordered" evidence="1">
    <location>
        <begin position="1"/>
        <end position="24"/>
    </location>
</feature>
<accession>A0A401TKD9</accession>
<dbReference type="InterPro" id="IPR019339">
    <property type="entry name" value="CIR_N_dom"/>
</dbReference>
<feature type="domain" description="CBF1-interacting co-repressor CIR N-terminal" evidence="2">
    <location>
        <begin position="8"/>
        <end position="44"/>
    </location>
</feature>
<proteinExistence type="predicted"/>
<dbReference type="PANTHER" id="PTHR22093">
    <property type="entry name" value="LEUKOCYTE RECEPTOR CLUSTER LRC MEMBER 1"/>
    <property type="match status" value="1"/>
</dbReference>
<evidence type="ECO:0000313" key="4">
    <source>
        <dbReference type="Proteomes" id="UP000287033"/>
    </source>
</evidence>
<reference evidence="3 4" key="1">
    <citation type="journal article" date="2018" name="Nat. Ecol. Evol.">
        <title>Shark genomes provide insights into elasmobranch evolution and the origin of vertebrates.</title>
        <authorList>
            <person name="Hara Y"/>
            <person name="Yamaguchi K"/>
            <person name="Onimaru K"/>
            <person name="Kadota M"/>
            <person name="Koyanagi M"/>
            <person name="Keeley SD"/>
            <person name="Tatsumi K"/>
            <person name="Tanaka K"/>
            <person name="Motone F"/>
            <person name="Kageyama Y"/>
            <person name="Nozu R"/>
            <person name="Adachi N"/>
            <person name="Nishimura O"/>
            <person name="Nakagawa R"/>
            <person name="Tanegashima C"/>
            <person name="Kiyatake I"/>
            <person name="Matsumoto R"/>
            <person name="Murakumo K"/>
            <person name="Nishida K"/>
            <person name="Terakita A"/>
            <person name="Kuratani S"/>
            <person name="Sato K"/>
            <person name="Hyodo S Kuraku.S."/>
        </authorList>
    </citation>
    <scope>NUCLEOTIDE SEQUENCE [LARGE SCALE GENOMIC DNA]</scope>
</reference>
<name>A0A401TKD9_CHIPU</name>
<comment type="caution">
    <text evidence="3">The sequence shown here is derived from an EMBL/GenBank/DDBJ whole genome shotgun (WGS) entry which is preliminary data.</text>
</comment>
<keyword evidence="4" id="KW-1185">Reference proteome</keyword>
<evidence type="ECO:0000313" key="3">
    <source>
        <dbReference type="EMBL" id="GCC43098.1"/>
    </source>
</evidence>
<dbReference type="Proteomes" id="UP000287033">
    <property type="component" value="Unassembled WGS sequence"/>
</dbReference>
<evidence type="ECO:0000256" key="1">
    <source>
        <dbReference type="SAM" id="MobiDB-lite"/>
    </source>
</evidence>
<dbReference type="STRING" id="137246.A0A401TKD9"/>
<feature type="non-terminal residue" evidence="3">
    <location>
        <position position="141"/>
    </location>
</feature>
<dbReference type="OrthoDB" id="2159131at2759"/>
<sequence>MNILPKKSWHVRNKDNVERVRRDEQRAAAAERELKARAELAAREVRGPDCARSVPATAPRRPGAGCWAGTAQAPLRDRARTATHVQGPARPAHLAAAHAQCRRECLAEPQLTAPPPPRPRKLGGLMEIHSERWEDPLSAPP</sequence>
<feature type="compositionally biased region" description="Basic and acidic residues" evidence="1">
    <location>
        <begin position="12"/>
        <end position="24"/>
    </location>
</feature>
<dbReference type="SMART" id="SM01083">
    <property type="entry name" value="Cir_N"/>
    <property type="match status" value="1"/>
</dbReference>
<dbReference type="Pfam" id="PF10197">
    <property type="entry name" value="Cir_N"/>
    <property type="match status" value="1"/>
</dbReference>
<dbReference type="InterPro" id="IPR039875">
    <property type="entry name" value="LENG1-like"/>
</dbReference>